<dbReference type="AlphaFoldDB" id="A0A0F9UB08"/>
<name>A0A0F9UB08_9ZZZZ</name>
<dbReference type="CDD" id="cd06223">
    <property type="entry name" value="PRTases_typeI"/>
    <property type="match status" value="1"/>
</dbReference>
<dbReference type="InterPro" id="IPR000836">
    <property type="entry name" value="PRTase_dom"/>
</dbReference>
<dbReference type="EMBL" id="LAZR01000125">
    <property type="protein sequence ID" value="KKN88804.1"/>
    <property type="molecule type" value="Genomic_DNA"/>
</dbReference>
<protein>
    <recommendedName>
        <fullName evidence="2">Phosphoribosyltransferase domain-containing protein</fullName>
    </recommendedName>
</protein>
<evidence type="ECO:0000313" key="1">
    <source>
        <dbReference type="EMBL" id="KKN88804.1"/>
    </source>
</evidence>
<organism evidence="1">
    <name type="scientific">marine sediment metagenome</name>
    <dbReference type="NCBI Taxonomy" id="412755"/>
    <lineage>
        <taxon>unclassified sequences</taxon>
        <taxon>metagenomes</taxon>
        <taxon>ecological metagenomes</taxon>
    </lineage>
</organism>
<accession>A0A0F9UB08</accession>
<gene>
    <name evidence="1" type="ORF">LCGC14_0244110</name>
</gene>
<evidence type="ECO:0008006" key="2">
    <source>
        <dbReference type="Google" id="ProtNLM"/>
    </source>
</evidence>
<reference evidence="1" key="1">
    <citation type="journal article" date="2015" name="Nature">
        <title>Complex archaea that bridge the gap between prokaryotes and eukaryotes.</title>
        <authorList>
            <person name="Spang A."/>
            <person name="Saw J.H."/>
            <person name="Jorgensen S.L."/>
            <person name="Zaremba-Niedzwiedzka K."/>
            <person name="Martijn J."/>
            <person name="Lind A.E."/>
            <person name="van Eijk R."/>
            <person name="Schleper C."/>
            <person name="Guy L."/>
            <person name="Ettema T.J."/>
        </authorList>
    </citation>
    <scope>NUCLEOTIDE SEQUENCE</scope>
</reference>
<dbReference type="Gene3D" id="3.40.50.2020">
    <property type="match status" value="1"/>
</dbReference>
<dbReference type="SUPFAM" id="SSF53271">
    <property type="entry name" value="PRTase-like"/>
    <property type="match status" value="1"/>
</dbReference>
<dbReference type="InterPro" id="IPR029057">
    <property type="entry name" value="PRTase-like"/>
</dbReference>
<sequence length="151" mass="16955">MFEECRIKEDHELTSGRSSPYYYDFDLLDSRATTEYAEQLAELIPETLRDEIDFIATPIIGGIELAFVVAGILNKPRVKVLTLENRTRGPGFSKKKYLIVDDVVSSGQAVAKVQKILGDNICMGAAALIFRGEKEPEGLDFFYLEKKEVES</sequence>
<comment type="caution">
    <text evidence="1">The sequence shown here is derived from an EMBL/GenBank/DDBJ whole genome shotgun (WGS) entry which is preliminary data.</text>
</comment>
<proteinExistence type="predicted"/>